<dbReference type="Pfam" id="PF03968">
    <property type="entry name" value="LptD_N"/>
    <property type="match status" value="1"/>
</dbReference>
<name>A0A1Q8T9E0_9GAMM</name>
<evidence type="ECO:0000313" key="8">
    <source>
        <dbReference type="Proteomes" id="UP000186806"/>
    </source>
</evidence>
<dbReference type="InterPro" id="IPR007543">
    <property type="entry name" value="LptD_C"/>
</dbReference>
<keyword evidence="8" id="KW-1185">Reference proteome</keyword>
<protein>
    <recommendedName>
        <fullName evidence="4">LPS-assembly protein LptD</fullName>
    </recommendedName>
</protein>
<evidence type="ECO:0000256" key="3">
    <source>
        <dbReference type="ARBA" id="ARBA00023237"/>
    </source>
</evidence>
<feature type="domain" description="Organic solvent tolerance-like N-terminal" evidence="5">
    <location>
        <begin position="66"/>
        <end position="199"/>
    </location>
</feature>
<evidence type="ECO:0000259" key="5">
    <source>
        <dbReference type="Pfam" id="PF03968"/>
    </source>
</evidence>
<comment type="caution">
    <text evidence="7">The sequence shown here is derived from an EMBL/GenBank/DDBJ whole genome shotgun (WGS) entry which is preliminary data.</text>
</comment>
<evidence type="ECO:0000256" key="4">
    <source>
        <dbReference type="HAMAP-Rule" id="MF_01411"/>
    </source>
</evidence>
<dbReference type="PANTHER" id="PTHR30189">
    <property type="entry name" value="LPS-ASSEMBLY PROTEIN"/>
    <property type="match status" value="1"/>
</dbReference>
<evidence type="ECO:0000256" key="1">
    <source>
        <dbReference type="ARBA" id="ARBA00022729"/>
    </source>
</evidence>
<evidence type="ECO:0000313" key="7">
    <source>
        <dbReference type="EMBL" id="OLO10301.1"/>
    </source>
</evidence>
<comment type="caution">
    <text evidence="4">Lacks conserved residue(s) required for the propagation of feature annotation.</text>
</comment>
<dbReference type="AlphaFoldDB" id="A0A1Q8T9E0"/>
<dbReference type="RefSeq" id="WP_075370200.1">
    <property type="nucleotide sequence ID" value="NZ_MSDQ01000039.1"/>
</dbReference>
<gene>
    <name evidence="4" type="primary">lptD</name>
    <name evidence="7" type="ORF">BTW10_15595</name>
</gene>
<dbReference type="InterPro" id="IPR050218">
    <property type="entry name" value="LptD"/>
</dbReference>
<organism evidence="7 8">
    <name type="scientific">Chromohalobacter japonicus</name>
    <dbReference type="NCBI Taxonomy" id="223900"/>
    <lineage>
        <taxon>Bacteria</taxon>
        <taxon>Pseudomonadati</taxon>
        <taxon>Pseudomonadota</taxon>
        <taxon>Gammaproteobacteria</taxon>
        <taxon>Oceanospirillales</taxon>
        <taxon>Halomonadaceae</taxon>
        <taxon>Chromohalobacter</taxon>
    </lineage>
</organism>
<dbReference type="GO" id="GO:0009279">
    <property type="term" value="C:cell outer membrane"/>
    <property type="evidence" value="ECO:0007669"/>
    <property type="project" value="UniProtKB-SubCell"/>
</dbReference>
<dbReference type="GO" id="GO:0043165">
    <property type="term" value="P:Gram-negative-bacterium-type cell outer membrane assembly"/>
    <property type="evidence" value="ECO:0007669"/>
    <property type="project" value="UniProtKB-UniRule"/>
</dbReference>
<dbReference type="InterPro" id="IPR005653">
    <property type="entry name" value="OstA-like_N"/>
</dbReference>
<dbReference type="EMBL" id="MSDQ01000039">
    <property type="protein sequence ID" value="OLO10301.1"/>
    <property type="molecule type" value="Genomic_DNA"/>
</dbReference>
<dbReference type="Proteomes" id="UP000186806">
    <property type="component" value="Unassembled WGS sequence"/>
</dbReference>
<dbReference type="Pfam" id="PF04453">
    <property type="entry name" value="LptD"/>
    <property type="match status" value="1"/>
</dbReference>
<dbReference type="PANTHER" id="PTHR30189:SF1">
    <property type="entry name" value="LPS-ASSEMBLY PROTEIN LPTD"/>
    <property type="match status" value="1"/>
</dbReference>
<feature type="domain" description="LptD C-terminal" evidence="6">
    <location>
        <begin position="317"/>
        <end position="730"/>
    </location>
</feature>
<proteinExistence type="inferred from homology"/>
<comment type="subcellular location">
    <subcellularLocation>
        <location evidence="4">Cell outer membrane</location>
    </subcellularLocation>
</comment>
<feature type="chain" id="PRO_5013407593" description="LPS-assembly protein LptD" evidence="4">
    <location>
        <begin position="21"/>
        <end position="821"/>
    </location>
</feature>
<dbReference type="InterPro" id="IPR020889">
    <property type="entry name" value="LipoPS_assembly_LptD"/>
</dbReference>
<accession>A0A1Q8T9E0</accession>
<comment type="similarity">
    <text evidence="4">Belongs to the LptD family.</text>
</comment>
<keyword evidence="2 4" id="KW-0472">Membrane</keyword>
<sequence precursor="true">MGKRFFWTALSGLMTAAAHAAPPAPLPAQQLDWQPWGDSAPQGALCSGRYVEPGYQLPAGDTPRQIRTDSAEAAYGDDGGTMLSGEVALRRGETQLESPRVRVNAERDHAFAEGPTAVRNPGLLVRGGDASMALDSDAAQIDNAHYVIHDQRLRGDAIELQRLADGRYRLDDASFTTCEPGNRLWRMVGSDVTLDREEGFGTATNARLEMGDVPVFYWPWVRFPIDDRRQSGFLWPTLGFSGDGLDYTQPYYLNLAPNYDATLSPRWMSEHGAMLGGEFRYLFGSDQGTVEGAYLASDRGGASDNPNDPDDAFEDEARWYIDYQHAGRFSSQLDYQLAYGAASDGRYFDDFGRNFAEQDTDHLARLARMTYRGDTWRLDARAQGYQKLDYPLDEDDKPFYRLPSLSADARWSQDNGFYQEWNSNATYFWRNLDGVDSQGRWTDEETGNRRTIPLREAANGSRVHLTPALGWRADPSWGFFEPRAQLWQSSYQLDYGNRQTDRDEDPSLVAPVLSMDSGLIFERDTTLFGTDWRQTLEPRLYYAYVPERDQSDFPDFDTSERAVSWGQLWSPYRFSGADRLGDVNKLSYGASTRFLEDDTGRERLSLSVGQSSYFSDRNIDMNGDPDTLPDRERNYQDWYNATRDRSPVITELEWQMTERWRSRYSWFYDPDRSMTEKASAYLQYQDPAGHVLNLGYNWQLEGFQPQDDDEDRLGYNREDYDVSFAYQATPSLDLIGRFLYDNTNDRALEQLAGVQFNDCCSAVQLVWREWVEDNDTANTIDDDYTDRGLFLRFVFKGLGGVGQEADSYFEEAIPGYRATTF</sequence>
<comment type="subunit">
    <text evidence="4">Component of the lipopolysaccharide transport and assembly complex. Interacts with LptE and LptA.</text>
</comment>
<dbReference type="GO" id="GO:1990351">
    <property type="term" value="C:transporter complex"/>
    <property type="evidence" value="ECO:0007669"/>
    <property type="project" value="TreeGrafter"/>
</dbReference>
<dbReference type="STRING" id="223900.GCA_000821045_03003"/>
<reference evidence="7 8" key="1">
    <citation type="submission" date="2016-12" db="EMBL/GenBank/DDBJ databases">
        <title>Draft genome sequences of strains Salinicola socius SMB35, Salinicola sp. MH3R3-1 and Chromohalobacter sp. SMB17 from the Verkhnekamsk potash mining region of Russia.</title>
        <authorList>
            <person name="Mavrodi D.V."/>
            <person name="Olsson B.E."/>
            <person name="Korsakova E.S."/>
            <person name="Pyankova A."/>
            <person name="Mavrodi O.V."/>
            <person name="Plotnikova E.G."/>
        </authorList>
    </citation>
    <scope>NUCLEOTIDE SEQUENCE [LARGE SCALE GENOMIC DNA]</scope>
    <source>
        <strain evidence="7 8">SMB17</strain>
    </source>
</reference>
<dbReference type="GO" id="GO:0015920">
    <property type="term" value="P:lipopolysaccharide transport"/>
    <property type="evidence" value="ECO:0007669"/>
    <property type="project" value="InterPro"/>
</dbReference>
<feature type="signal peptide" evidence="4">
    <location>
        <begin position="1"/>
        <end position="20"/>
    </location>
</feature>
<evidence type="ECO:0000259" key="6">
    <source>
        <dbReference type="Pfam" id="PF04453"/>
    </source>
</evidence>
<keyword evidence="3 4" id="KW-0998">Cell outer membrane</keyword>
<dbReference type="HAMAP" id="MF_01411">
    <property type="entry name" value="LPS_assembly_LptD"/>
    <property type="match status" value="1"/>
</dbReference>
<keyword evidence="1 4" id="KW-0732">Signal</keyword>
<comment type="function">
    <text evidence="4">Together with LptE, is involved in the assembly of lipopolysaccharide (LPS) at the surface of the outer membrane.</text>
</comment>
<evidence type="ECO:0000256" key="2">
    <source>
        <dbReference type="ARBA" id="ARBA00023136"/>
    </source>
</evidence>